<reference evidence="1" key="1">
    <citation type="journal article" date="2014" name="Genome Biol. Evol.">
        <title>Pangenome evidence for extensive interdomain horizontal transfer affecting lineage core and shell genes in uncultured planktonic thaumarchaeota and euryarchaeota.</title>
        <authorList>
            <person name="Deschamps P."/>
            <person name="Zivanovic Y."/>
            <person name="Moreira D."/>
            <person name="Rodriguez-Valera F."/>
            <person name="Lopez-Garcia P."/>
        </authorList>
    </citation>
    <scope>NUCLEOTIDE SEQUENCE</scope>
</reference>
<proteinExistence type="predicted"/>
<evidence type="ECO:0000313" key="1">
    <source>
        <dbReference type="EMBL" id="AIF10525.1"/>
    </source>
</evidence>
<dbReference type="EMBL" id="KF900894">
    <property type="protein sequence ID" value="AIF10525.1"/>
    <property type="molecule type" value="Genomic_DNA"/>
</dbReference>
<organism evidence="1">
    <name type="scientific">uncultured marine thaumarchaeote KM3_46_F12</name>
    <dbReference type="NCBI Taxonomy" id="1456160"/>
    <lineage>
        <taxon>Archaea</taxon>
        <taxon>Nitrososphaerota</taxon>
        <taxon>environmental samples</taxon>
    </lineage>
</organism>
<sequence length="88" mass="10430">MARCKRCNYESEDLIWDKPYHEITGKWRLLHSTQGRPHDCQPKAVIEEPAEPTKPLVKCPKCDPLNDAAWMKPENLQNHIKFEHFGFW</sequence>
<accession>A0A075H5Y3</accession>
<dbReference type="AlphaFoldDB" id="A0A075H5Y3"/>
<name>A0A075H5Y3_9ARCH</name>
<protein>
    <submittedName>
        <fullName evidence="1">Uncharacterized protein</fullName>
    </submittedName>
</protein>